<dbReference type="PANTHER" id="PTHR10110:SF195">
    <property type="entry name" value="NA(+)_H(+) ANTIPORTER NHAS2"/>
    <property type="match status" value="1"/>
</dbReference>
<evidence type="ECO:0000256" key="7">
    <source>
        <dbReference type="ARBA" id="ARBA00022989"/>
    </source>
</evidence>
<dbReference type="InterPro" id="IPR038770">
    <property type="entry name" value="Na+/solute_symporter_sf"/>
</dbReference>
<dbReference type="InterPro" id="IPR006153">
    <property type="entry name" value="Cation/H_exchanger_TM"/>
</dbReference>
<evidence type="ECO:0000256" key="3">
    <source>
        <dbReference type="ARBA" id="ARBA00022448"/>
    </source>
</evidence>
<evidence type="ECO:0000256" key="11">
    <source>
        <dbReference type="ARBA" id="ARBA00023201"/>
    </source>
</evidence>
<feature type="transmembrane region" description="Helical" evidence="12">
    <location>
        <begin position="355"/>
        <end position="375"/>
    </location>
</feature>
<evidence type="ECO:0000256" key="6">
    <source>
        <dbReference type="ARBA" id="ARBA00022692"/>
    </source>
</evidence>
<feature type="transmembrane region" description="Helical" evidence="12">
    <location>
        <begin position="70"/>
        <end position="89"/>
    </location>
</feature>
<accession>A0ABM8WKQ3</accession>
<evidence type="ECO:0000256" key="1">
    <source>
        <dbReference type="ARBA" id="ARBA00004651"/>
    </source>
</evidence>
<dbReference type="Gene3D" id="1.20.1530.20">
    <property type="match status" value="1"/>
</dbReference>
<keyword evidence="6 12" id="KW-0812">Transmembrane</keyword>
<evidence type="ECO:0000256" key="12">
    <source>
        <dbReference type="SAM" id="Phobius"/>
    </source>
</evidence>
<keyword evidence="7 12" id="KW-1133">Transmembrane helix</keyword>
<evidence type="ECO:0000313" key="15">
    <source>
        <dbReference type="Proteomes" id="UP000721236"/>
    </source>
</evidence>
<evidence type="ECO:0000256" key="10">
    <source>
        <dbReference type="ARBA" id="ARBA00023136"/>
    </source>
</evidence>
<keyword evidence="11" id="KW-0739">Sodium transport</keyword>
<gene>
    <name evidence="14" type="primary">nhaP</name>
    <name evidence="14" type="ORF">LMG21510_00910</name>
</gene>
<dbReference type="Pfam" id="PF00999">
    <property type="entry name" value="Na_H_Exchanger"/>
    <property type="match status" value="1"/>
</dbReference>
<feature type="transmembrane region" description="Helical" evidence="12">
    <location>
        <begin position="31"/>
        <end position="50"/>
    </location>
</feature>
<evidence type="ECO:0000256" key="5">
    <source>
        <dbReference type="ARBA" id="ARBA00022475"/>
    </source>
</evidence>
<evidence type="ECO:0000256" key="4">
    <source>
        <dbReference type="ARBA" id="ARBA00022449"/>
    </source>
</evidence>
<keyword evidence="3" id="KW-0813">Transport</keyword>
<keyword evidence="4" id="KW-0050">Antiport</keyword>
<comment type="caution">
    <text evidence="14">The sequence shown here is derived from an EMBL/GenBank/DDBJ whole genome shotgun (WGS) entry which is preliminary data.</text>
</comment>
<evidence type="ECO:0000256" key="2">
    <source>
        <dbReference type="ARBA" id="ARBA00007367"/>
    </source>
</evidence>
<feature type="transmembrane region" description="Helical" evidence="12">
    <location>
        <begin position="202"/>
        <end position="225"/>
    </location>
</feature>
<feature type="transmembrane region" description="Helical" evidence="12">
    <location>
        <begin position="172"/>
        <end position="190"/>
    </location>
</feature>
<keyword evidence="8" id="KW-0915">Sodium</keyword>
<dbReference type="PANTHER" id="PTHR10110">
    <property type="entry name" value="SODIUM/HYDROGEN EXCHANGER"/>
    <property type="match status" value="1"/>
</dbReference>
<feature type="transmembrane region" description="Helical" evidence="12">
    <location>
        <begin position="316"/>
        <end position="343"/>
    </location>
</feature>
<feature type="transmembrane region" description="Helical" evidence="12">
    <location>
        <begin position="132"/>
        <end position="152"/>
    </location>
</feature>
<keyword evidence="15" id="KW-1185">Reference proteome</keyword>
<protein>
    <submittedName>
        <fullName evidence="14">Na(+)/H(+) antiporter NhaP</fullName>
    </submittedName>
</protein>
<dbReference type="InterPro" id="IPR018422">
    <property type="entry name" value="Cation/H_exchanger_CPA1"/>
</dbReference>
<comment type="similarity">
    <text evidence="2">Belongs to the monovalent cation:proton antiporter 1 (CPA1) transporter (TC 2.A.36) family.</text>
</comment>
<sequence>MTLFQAIAILLTAAAIGSYLNHRYLSLPSTIGQMALAVLLSLVVLGLNHIGWFDADALADFVAGIDFSDLVLHGMLSVLLFAGAMHISLAELQSVRYPVFILATAGVVAATFITGTLTWFAADIVGIDLPFIYALLFGALISPTDPVAALGILKEVGISRALYVKIGGESLFNDGVGVVIFLAVLGIASNPGPIEWTHFAEVFLWEALGGLCLGMALGWLTFRLLKSIDEYKTEVMLTLALVAGGYALAEFLHMSAPICMVAAGLIVGNQGRRSGMSQLTRENLDLFWELLDEIFNAILFLLIGLELMVITVTMPAVALGGLAILAVLLGRFISVGVPITVLRRFQDSELGTVRLMTWGGLRGGISIALALSLPAGPAKEIILPITYIVVLFSVLVQGLTFRRVIQLVTRN</sequence>
<dbReference type="Proteomes" id="UP000721236">
    <property type="component" value="Unassembled WGS sequence"/>
</dbReference>
<organism evidence="14 15">
    <name type="scientific">Cupriavidus respiraculi</name>
    <dbReference type="NCBI Taxonomy" id="195930"/>
    <lineage>
        <taxon>Bacteria</taxon>
        <taxon>Pseudomonadati</taxon>
        <taxon>Pseudomonadota</taxon>
        <taxon>Betaproteobacteria</taxon>
        <taxon>Burkholderiales</taxon>
        <taxon>Burkholderiaceae</taxon>
        <taxon>Cupriavidus</taxon>
    </lineage>
</organism>
<feature type="transmembrane region" description="Helical" evidence="12">
    <location>
        <begin position="245"/>
        <end position="269"/>
    </location>
</feature>
<keyword evidence="9" id="KW-0406">Ion transport</keyword>
<feature type="transmembrane region" description="Helical" evidence="12">
    <location>
        <begin position="95"/>
        <end position="120"/>
    </location>
</feature>
<keyword evidence="10 12" id="KW-0472">Membrane</keyword>
<feature type="transmembrane region" description="Helical" evidence="12">
    <location>
        <begin position="381"/>
        <end position="401"/>
    </location>
</feature>
<reference evidence="14 15" key="1">
    <citation type="submission" date="2021-08" db="EMBL/GenBank/DDBJ databases">
        <authorList>
            <person name="Peeters C."/>
        </authorList>
    </citation>
    <scope>NUCLEOTIDE SEQUENCE [LARGE SCALE GENOMIC DNA]</scope>
    <source>
        <strain evidence="14 15">LMG 21510</strain>
    </source>
</reference>
<dbReference type="EMBL" id="CAJZAH010000001">
    <property type="protein sequence ID" value="CAG9167954.1"/>
    <property type="molecule type" value="Genomic_DNA"/>
</dbReference>
<name>A0ABM8WKQ3_9BURK</name>
<evidence type="ECO:0000259" key="13">
    <source>
        <dbReference type="Pfam" id="PF00999"/>
    </source>
</evidence>
<evidence type="ECO:0000256" key="9">
    <source>
        <dbReference type="ARBA" id="ARBA00023065"/>
    </source>
</evidence>
<evidence type="ECO:0000256" key="8">
    <source>
        <dbReference type="ARBA" id="ARBA00023053"/>
    </source>
</evidence>
<proteinExistence type="inferred from homology"/>
<keyword evidence="5" id="KW-1003">Cell membrane</keyword>
<comment type="subcellular location">
    <subcellularLocation>
        <location evidence="1">Cell membrane</location>
        <topology evidence="1">Multi-pass membrane protein</topology>
    </subcellularLocation>
</comment>
<feature type="domain" description="Cation/H+ exchanger transmembrane" evidence="13">
    <location>
        <begin position="13"/>
        <end position="404"/>
    </location>
</feature>
<evidence type="ECO:0000313" key="14">
    <source>
        <dbReference type="EMBL" id="CAG9167954.1"/>
    </source>
</evidence>